<dbReference type="InParanoid" id="A0A3R7CES9"/>
<proteinExistence type="predicted"/>
<dbReference type="Proteomes" id="UP000286415">
    <property type="component" value="Unassembled WGS sequence"/>
</dbReference>
<gene>
    <name evidence="2" type="ORF">CSKR_107353</name>
</gene>
<organism evidence="2 3">
    <name type="scientific">Clonorchis sinensis</name>
    <name type="common">Chinese liver fluke</name>
    <dbReference type="NCBI Taxonomy" id="79923"/>
    <lineage>
        <taxon>Eukaryota</taxon>
        <taxon>Metazoa</taxon>
        <taxon>Spiralia</taxon>
        <taxon>Lophotrochozoa</taxon>
        <taxon>Platyhelminthes</taxon>
        <taxon>Trematoda</taxon>
        <taxon>Digenea</taxon>
        <taxon>Opisthorchiida</taxon>
        <taxon>Opisthorchiata</taxon>
        <taxon>Opisthorchiidae</taxon>
        <taxon>Clonorchis</taxon>
    </lineage>
</organism>
<keyword evidence="3" id="KW-1185">Reference proteome</keyword>
<evidence type="ECO:0000259" key="1">
    <source>
        <dbReference type="Pfam" id="PF04991"/>
    </source>
</evidence>
<feature type="domain" description="LicD/FKTN/FKRP nucleotidyltransferase" evidence="1">
    <location>
        <begin position="131"/>
        <end position="158"/>
    </location>
</feature>
<dbReference type="EMBL" id="NIRI02000005">
    <property type="protein sequence ID" value="KAG5455095.1"/>
    <property type="molecule type" value="Genomic_DNA"/>
</dbReference>
<accession>A0A3R7CES9</accession>
<name>A0A3R7CES9_CLOSI</name>
<evidence type="ECO:0000313" key="3">
    <source>
        <dbReference type="Proteomes" id="UP000286415"/>
    </source>
</evidence>
<feature type="non-terminal residue" evidence="2">
    <location>
        <position position="1"/>
    </location>
</feature>
<sequence length="417" mass="48164">STPVLNSVVKIRQLFICNTLSMPSCLITHRKHEGWDTARLPKPTQRNSRGRGRVRTTDLLYLRLLPNLSRLEWPIANNAQQPQGLKLPDGKVYRNPTPFDPVMSEGQRALSKRLLYTFTKLLYANRMADRFFLTGATLLGSLRHHDFIPYDDDVDILLDETVKPIVQNLTGFLEPEYLVYWGSDRAKFFTRPVAPQEEHQDVERSRHLSQHPWNWPYVDIGYYNVNSTHVYEVAKWMGRRLVWPRSVVFPLLYRPLGINWFPTPYNSIGFIRQAVGIVANCTTSAYSHSFEGDEKPGNRPCIELAGRYPFVEHQTIKDGLRVRILDQKSNDKVPRELVKSQERLVILQNQSPSKHLIHELVLYTHADVATLDTYDYSKNPYCEEKNEKGRGRDLALACCNQPELSTPDNYSGNLDRN</sequence>
<protein>
    <recommendedName>
        <fullName evidence="1">LicD/FKTN/FKRP nucleotidyltransferase domain-containing protein</fullName>
    </recommendedName>
</protein>
<evidence type="ECO:0000313" key="2">
    <source>
        <dbReference type="EMBL" id="KAG5455095.1"/>
    </source>
</evidence>
<comment type="caution">
    <text evidence="2">The sequence shown here is derived from an EMBL/GenBank/DDBJ whole genome shotgun (WGS) entry which is preliminary data.</text>
</comment>
<dbReference type="Pfam" id="PF04991">
    <property type="entry name" value="LicD"/>
    <property type="match status" value="1"/>
</dbReference>
<dbReference type="InterPro" id="IPR007074">
    <property type="entry name" value="LicD/FKTN/FKRP_NTP_transf"/>
</dbReference>
<dbReference type="AlphaFoldDB" id="A0A3R7CES9"/>
<dbReference type="GO" id="GO:0009100">
    <property type="term" value="P:glycoprotein metabolic process"/>
    <property type="evidence" value="ECO:0007669"/>
    <property type="project" value="UniProtKB-ARBA"/>
</dbReference>
<reference evidence="2 3" key="1">
    <citation type="journal article" date="2018" name="Biotechnol. Adv.">
        <title>Improved genomic resources and new bioinformatic workflow for the carcinogenic parasite Clonorchis sinensis: Biotechnological implications.</title>
        <authorList>
            <person name="Wang D."/>
            <person name="Korhonen P.K."/>
            <person name="Gasser R.B."/>
            <person name="Young N.D."/>
        </authorList>
    </citation>
    <scope>NUCLEOTIDE SEQUENCE [LARGE SCALE GENOMIC DNA]</scope>
    <source>
        <strain evidence="2">Cs-k2</strain>
    </source>
</reference>
<reference evidence="2 3" key="2">
    <citation type="journal article" date="2021" name="Genomics">
        <title>High-quality reference genome for Clonorchis sinensis.</title>
        <authorList>
            <person name="Young N.D."/>
            <person name="Stroehlein A.J."/>
            <person name="Kinkar L."/>
            <person name="Wang T."/>
            <person name="Sohn W.M."/>
            <person name="Chang B.C.H."/>
            <person name="Kaur P."/>
            <person name="Weisz D."/>
            <person name="Dudchenko O."/>
            <person name="Aiden E.L."/>
            <person name="Korhonen P.K."/>
            <person name="Gasser R.B."/>
        </authorList>
    </citation>
    <scope>NUCLEOTIDE SEQUENCE [LARGE SCALE GENOMIC DNA]</scope>
    <source>
        <strain evidence="2">Cs-k2</strain>
    </source>
</reference>
<dbReference type="OrthoDB" id="419198at2759"/>